<sequence>MSSDAYASDKSAPADRRTAGPLDVSEVQGVRPYIDFGSMRIPSRENLQMRLEVEESTQRIVAVSMDFAGSSLQLQAFAAPKSEGIWHEIRSQMRDSIKAQGGETEERVGSLGPELIAKIPLIDEAGIKTGHRLARFIGVDGPKWFLRGVIGGAALNDAKAAADIDDLFRSVVVVRDDVPLPPKDLLTLTIPGGTVAPPRSF</sequence>
<feature type="region of interest" description="Disordered" evidence="1">
    <location>
        <begin position="1"/>
        <end position="23"/>
    </location>
</feature>
<proteinExistence type="predicted"/>
<name>A0A6J6HHG5_9ZZZZ</name>
<organism evidence="2">
    <name type="scientific">freshwater metagenome</name>
    <dbReference type="NCBI Taxonomy" id="449393"/>
    <lineage>
        <taxon>unclassified sequences</taxon>
        <taxon>metagenomes</taxon>
        <taxon>ecological metagenomes</taxon>
    </lineage>
</organism>
<dbReference type="EMBL" id="CAEZUU010000100">
    <property type="protein sequence ID" value="CAB4613201.1"/>
    <property type="molecule type" value="Genomic_DNA"/>
</dbReference>
<accession>A0A6J6HHG5</accession>
<protein>
    <submittedName>
        <fullName evidence="2">Unannotated protein</fullName>
    </submittedName>
</protein>
<evidence type="ECO:0000256" key="1">
    <source>
        <dbReference type="SAM" id="MobiDB-lite"/>
    </source>
</evidence>
<dbReference type="Pfam" id="PF12502">
    <property type="entry name" value="DUF3710"/>
    <property type="match status" value="1"/>
</dbReference>
<gene>
    <name evidence="2" type="ORF">UFOPK1857_00544</name>
</gene>
<dbReference type="InterPro" id="IPR022183">
    <property type="entry name" value="DUF3710"/>
</dbReference>
<evidence type="ECO:0000313" key="2">
    <source>
        <dbReference type="EMBL" id="CAB4613201.1"/>
    </source>
</evidence>
<reference evidence="2" key="1">
    <citation type="submission" date="2020-05" db="EMBL/GenBank/DDBJ databases">
        <authorList>
            <person name="Chiriac C."/>
            <person name="Salcher M."/>
            <person name="Ghai R."/>
            <person name="Kavagutti S V."/>
        </authorList>
    </citation>
    <scope>NUCLEOTIDE SEQUENCE</scope>
</reference>
<dbReference type="AlphaFoldDB" id="A0A6J6HHG5"/>